<sequence length="55" mass="6119">MNEFVLKSLPYSDADHYQPPDSDESPNVPSHPKRDTACGRQPKAETVTMTDDQGN</sequence>
<evidence type="ECO:0000256" key="1">
    <source>
        <dbReference type="SAM" id="MobiDB-lite"/>
    </source>
</evidence>
<dbReference type="Proteomes" id="UP001451303">
    <property type="component" value="Unassembled WGS sequence"/>
</dbReference>
<dbReference type="EMBL" id="JAVLET010000002">
    <property type="protein sequence ID" value="KAL0473167.1"/>
    <property type="molecule type" value="Genomic_DNA"/>
</dbReference>
<evidence type="ECO:0000313" key="3">
    <source>
        <dbReference type="Proteomes" id="UP001451303"/>
    </source>
</evidence>
<accession>A0ABR3DKF8</accession>
<evidence type="ECO:0000313" key="2">
    <source>
        <dbReference type="EMBL" id="KAL0473167.1"/>
    </source>
</evidence>
<name>A0ABR3DKF8_NEUIN</name>
<reference evidence="2 3" key="1">
    <citation type="submission" date="2023-09" db="EMBL/GenBank/DDBJ databases">
        <title>Multi-omics analysis of a traditional fermented food reveals byproduct-associated fungal strains for waste-to-food upcycling.</title>
        <authorList>
            <consortium name="Lawrence Berkeley National Laboratory"/>
            <person name="Rekdal V.M."/>
            <person name="Villalobos-Escobedo J.M."/>
            <person name="Rodriguez-Valeron N."/>
            <person name="Garcia M.O."/>
            <person name="Vasquez D.P."/>
            <person name="Damayanti I."/>
            <person name="Sorensen P.M."/>
            <person name="Baidoo E.E."/>
            <person name="De Carvalho A.C."/>
            <person name="Riley R."/>
            <person name="Lipzen A."/>
            <person name="He G."/>
            <person name="Yan M."/>
            <person name="Haridas S."/>
            <person name="Daum C."/>
            <person name="Yoshinaga Y."/>
            <person name="Ng V."/>
            <person name="Grigoriev I.V."/>
            <person name="Munk R."/>
            <person name="Nuraida L."/>
            <person name="Wijaya C.H."/>
            <person name="Morales P.-C."/>
            <person name="Keasling J.D."/>
        </authorList>
    </citation>
    <scope>NUCLEOTIDE SEQUENCE [LARGE SCALE GENOMIC DNA]</scope>
    <source>
        <strain evidence="2 3">FGSC 2613</strain>
    </source>
</reference>
<keyword evidence="3" id="KW-1185">Reference proteome</keyword>
<protein>
    <submittedName>
        <fullName evidence="2">Uncharacterized protein</fullName>
    </submittedName>
</protein>
<comment type="caution">
    <text evidence="2">The sequence shown here is derived from an EMBL/GenBank/DDBJ whole genome shotgun (WGS) entry which is preliminary data.</text>
</comment>
<proteinExistence type="predicted"/>
<feature type="region of interest" description="Disordered" evidence="1">
    <location>
        <begin position="1"/>
        <end position="55"/>
    </location>
</feature>
<gene>
    <name evidence="2" type="ORF">QR685DRAFT_516035</name>
</gene>
<organism evidence="2 3">
    <name type="scientific">Neurospora intermedia</name>
    <dbReference type="NCBI Taxonomy" id="5142"/>
    <lineage>
        <taxon>Eukaryota</taxon>
        <taxon>Fungi</taxon>
        <taxon>Dikarya</taxon>
        <taxon>Ascomycota</taxon>
        <taxon>Pezizomycotina</taxon>
        <taxon>Sordariomycetes</taxon>
        <taxon>Sordariomycetidae</taxon>
        <taxon>Sordariales</taxon>
        <taxon>Sordariaceae</taxon>
        <taxon>Neurospora</taxon>
    </lineage>
</organism>